<dbReference type="InterPro" id="IPR001767">
    <property type="entry name" value="Hedgehog_Hint"/>
</dbReference>
<feature type="domain" description="Hedgehog protein Hint" evidence="2">
    <location>
        <begin position="223"/>
        <end position="385"/>
    </location>
</feature>
<dbReference type="PANTHER" id="PTHR11889:SF31">
    <property type="entry name" value="PROTEIN HEDGEHOG"/>
    <property type="match status" value="1"/>
</dbReference>
<accession>A0ABN8P8R9</accession>
<evidence type="ECO:0000256" key="1">
    <source>
        <dbReference type="SAM" id="SignalP"/>
    </source>
</evidence>
<proteinExistence type="predicted"/>
<dbReference type="InterPro" id="IPR036844">
    <property type="entry name" value="Hint_dom_sf"/>
</dbReference>
<comment type="caution">
    <text evidence="3">The sequence shown here is derived from an EMBL/GenBank/DDBJ whole genome shotgun (WGS) entry which is preliminary data.</text>
</comment>
<name>A0ABN8P8R9_9CNID</name>
<dbReference type="CDD" id="cd00081">
    <property type="entry name" value="Hint"/>
    <property type="match status" value="1"/>
</dbReference>
<keyword evidence="1" id="KW-0732">Signal</keyword>
<dbReference type="PANTHER" id="PTHR11889">
    <property type="entry name" value="HEDGEHOG"/>
    <property type="match status" value="1"/>
</dbReference>
<dbReference type="InterPro" id="IPR050387">
    <property type="entry name" value="Hedgehog_Signaling"/>
</dbReference>
<evidence type="ECO:0000313" key="3">
    <source>
        <dbReference type="EMBL" id="CAH3137897.1"/>
    </source>
</evidence>
<sequence>MSRLSWMFISVFLAYLNSVEGNVQGSKSQLQADVRAIKKQDLDDFDFQGKAKNPLQELTVLKEMALNERRDLDVNLFYTFIGICNDQKISVCLHEDAKFFAGLLSKGDPDCVMTCTKEQMLKNLPKLPNGPKTVKLIEAIAVFLKGLNMNKKADKDKLSELTRIGCAAVGGSDCGEKRLISIFAAAVIYVVAQVGLLAAQSHISATTDQEFTTYTETGASVVQAASRGGCFSAYSMVNVKMESGNVVSKPLHSISLGEMVESVDEQTGQRVYSKVYYIEHEQQDDLGQLLRILYKDNSNETKSIGISGRHLIYATKKGQSTQNPPLKNPIMAMELKEDDTVWIMEDGKLVPAKVTDVMTYFSAVRHPLTENHHVIVDGVHASVHILNEQLYRKLSYPLQLTYWANPEWNRSWIVKKLVRLVQNGKEPFFTSSPTELIEYWTGSALPGLLSSPISH</sequence>
<dbReference type="Gene3D" id="2.170.16.10">
    <property type="entry name" value="Hedgehog/Intein (Hint) domain"/>
    <property type="match status" value="1"/>
</dbReference>
<dbReference type="Proteomes" id="UP001159405">
    <property type="component" value="Unassembled WGS sequence"/>
</dbReference>
<gene>
    <name evidence="3" type="ORF">PLOB_00039831</name>
</gene>
<dbReference type="EMBL" id="CALNXK010000060">
    <property type="protein sequence ID" value="CAH3137897.1"/>
    <property type="molecule type" value="Genomic_DNA"/>
</dbReference>
<organism evidence="3 4">
    <name type="scientific">Porites lobata</name>
    <dbReference type="NCBI Taxonomy" id="104759"/>
    <lineage>
        <taxon>Eukaryota</taxon>
        <taxon>Metazoa</taxon>
        <taxon>Cnidaria</taxon>
        <taxon>Anthozoa</taxon>
        <taxon>Hexacorallia</taxon>
        <taxon>Scleractinia</taxon>
        <taxon>Fungiina</taxon>
        <taxon>Poritidae</taxon>
        <taxon>Porites</taxon>
    </lineage>
</organism>
<protein>
    <recommendedName>
        <fullName evidence="2">Hedgehog protein Hint domain-containing protein</fullName>
    </recommendedName>
</protein>
<reference evidence="3 4" key="1">
    <citation type="submission" date="2022-05" db="EMBL/GenBank/DDBJ databases">
        <authorList>
            <consortium name="Genoscope - CEA"/>
            <person name="William W."/>
        </authorList>
    </citation>
    <scope>NUCLEOTIDE SEQUENCE [LARGE SCALE GENOMIC DNA]</scope>
</reference>
<keyword evidence="4" id="KW-1185">Reference proteome</keyword>
<feature type="chain" id="PRO_5045510759" description="Hedgehog protein Hint domain-containing protein" evidence="1">
    <location>
        <begin position="22"/>
        <end position="455"/>
    </location>
</feature>
<feature type="signal peptide" evidence="1">
    <location>
        <begin position="1"/>
        <end position="21"/>
    </location>
</feature>
<dbReference type="SUPFAM" id="SSF51294">
    <property type="entry name" value="Hedgehog/intein (Hint) domain"/>
    <property type="match status" value="1"/>
</dbReference>
<evidence type="ECO:0000259" key="2">
    <source>
        <dbReference type="Pfam" id="PF01079"/>
    </source>
</evidence>
<evidence type="ECO:0000313" key="4">
    <source>
        <dbReference type="Proteomes" id="UP001159405"/>
    </source>
</evidence>
<dbReference type="Pfam" id="PF01079">
    <property type="entry name" value="Hint"/>
    <property type="match status" value="1"/>
</dbReference>